<evidence type="ECO:0000313" key="2">
    <source>
        <dbReference type="Proteomes" id="UP000600214"/>
    </source>
</evidence>
<name>A0ABQ1YYZ7_9BACT</name>
<dbReference type="InterPro" id="IPR015943">
    <property type="entry name" value="WD40/YVTN_repeat-like_dom_sf"/>
</dbReference>
<reference evidence="2" key="1">
    <citation type="journal article" date="2019" name="Int. J. Syst. Evol. Microbiol.">
        <title>The Global Catalogue of Microorganisms (GCM) 10K type strain sequencing project: providing services to taxonomists for standard genome sequencing and annotation.</title>
        <authorList>
            <consortium name="The Broad Institute Genomics Platform"/>
            <consortium name="The Broad Institute Genome Sequencing Center for Infectious Disease"/>
            <person name="Wu L."/>
            <person name="Ma J."/>
        </authorList>
    </citation>
    <scope>NUCLEOTIDE SEQUENCE [LARGE SCALE GENOMIC DNA]</scope>
    <source>
        <strain evidence="2">CGMCC 1.15288</strain>
    </source>
</reference>
<protein>
    <recommendedName>
        <fullName evidence="3">Two component regulator propeller</fullName>
    </recommendedName>
</protein>
<dbReference type="RefSeq" id="WP_188935263.1">
    <property type="nucleotide sequence ID" value="NZ_BMIA01000002.1"/>
</dbReference>
<evidence type="ECO:0000313" key="1">
    <source>
        <dbReference type="EMBL" id="GGH41958.1"/>
    </source>
</evidence>
<dbReference type="Pfam" id="PF07494">
    <property type="entry name" value="Reg_prop"/>
    <property type="match status" value="1"/>
</dbReference>
<keyword evidence="2" id="KW-1185">Reference proteome</keyword>
<dbReference type="Gene3D" id="2.130.10.10">
    <property type="entry name" value="YVTN repeat-like/Quinoprotein amine dehydrogenase"/>
    <property type="match status" value="2"/>
</dbReference>
<accession>A0ABQ1YYZ7</accession>
<dbReference type="Proteomes" id="UP000600214">
    <property type="component" value="Unassembled WGS sequence"/>
</dbReference>
<dbReference type="InterPro" id="IPR011110">
    <property type="entry name" value="Reg_prop"/>
</dbReference>
<comment type="caution">
    <text evidence="1">The sequence shown here is derived from an EMBL/GenBank/DDBJ whole genome shotgun (WGS) entry which is preliminary data.</text>
</comment>
<dbReference type="EMBL" id="BMIA01000002">
    <property type="protein sequence ID" value="GGH41958.1"/>
    <property type="molecule type" value="Genomic_DNA"/>
</dbReference>
<organism evidence="1 2">
    <name type="scientific">Dyadobacter endophyticus</name>
    <dbReference type="NCBI Taxonomy" id="1749036"/>
    <lineage>
        <taxon>Bacteria</taxon>
        <taxon>Pseudomonadati</taxon>
        <taxon>Bacteroidota</taxon>
        <taxon>Cytophagia</taxon>
        <taxon>Cytophagales</taxon>
        <taxon>Spirosomataceae</taxon>
        <taxon>Dyadobacter</taxon>
    </lineage>
</organism>
<proteinExistence type="predicted"/>
<dbReference type="SUPFAM" id="SSF63829">
    <property type="entry name" value="Calcium-dependent phosphotriesterase"/>
    <property type="match status" value="1"/>
</dbReference>
<sequence>MRPIGKQLIAWLLCGAIPVLFSCRNNKTVDNEPSFYQDEAFSQEYHEAYPMEGNDVRAVLPDRDGNVWAATANGVFRKMKDSGNWVPILDGNANGPSFALAQDSTGTIWLGIWNGLYQYKNSTFSKVNGPTGPISAICTKAGTVHAIGPNGFWTGNVNGFRLQKATLARSVRDAITDGNDGLWIASDVGLYHWTPSHLEHAYKTDALIAAYTKGLSFNHDGKLWIGGLGGVTIQRNGKKESELRTTDGIPSTYVTALRLAPDSAMWVGTQTGVVRFRKDGSRSLLFSRRWLLDDQVNDIAFDAEGTAWIATPRGVSAIKKRSMTLASKSNFFYNVLMKRHIRAPWIAGQAHLRVPGDTTSWEPEDDDNDGEYTGNYLAMESFRYAATKDPAARENAKKAFGFLKLLQEVTGTNGFFARTIIPATWTHMHDGNRTYTERERADELVKEPRFKPVETRWHLSGDKKWLWKGDTSSDEMCGHMFGYYYYYMLAANAEEKKVIATHVGKIVDYLMQHKLNFADVDGKATRWSVWSPEQLNRDPEWLPDRNQNSMEMLAFLKLAHFMTGNAKYQHEYIRLIEKEHYLDNMKEVTKQNPAWFIYFDVVLQAYLYPILIGCEKDPERLRFYKNHLEEWFTKRRGDHNPLINFIYNHCLDKKAELKNSVDFLIDTPLDLVDWPIDHRKREDIQVVREPTLEDEQVSELQPASIRLTVRWDKNPWTLAGGNPEVEREPVFWLLPYWMGRYLGMISK</sequence>
<evidence type="ECO:0008006" key="3">
    <source>
        <dbReference type="Google" id="ProtNLM"/>
    </source>
</evidence>
<dbReference type="PROSITE" id="PS51257">
    <property type="entry name" value="PROKAR_LIPOPROTEIN"/>
    <property type="match status" value="1"/>
</dbReference>
<gene>
    <name evidence="1" type="ORF">GCM10007423_38240</name>
</gene>